<name>A0A448XHE6_9PLAT</name>
<dbReference type="Proteomes" id="UP000784294">
    <property type="component" value="Unassembled WGS sequence"/>
</dbReference>
<dbReference type="AlphaFoldDB" id="A0A448XHE6"/>
<evidence type="ECO:0000259" key="1">
    <source>
        <dbReference type="PROSITE" id="PS51205"/>
    </source>
</evidence>
<feature type="domain" description="VPS9" evidence="1">
    <location>
        <begin position="1"/>
        <end position="43"/>
    </location>
</feature>
<sequence>MLSNLSFLETFGADYLEGEEQYLRCQFYVAVNVVKRLLSEAAMREKC</sequence>
<proteinExistence type="predicted"/>
<dbReference type="PROSITE" id="PS51205">
    <property type="entry name" value="VPS9"/>
    <property type="match status" value="1"/>
</dbReference>
<reference evidence="2" key="1">
    <citation type="submission" date="2018-11" db="EMBL/GenBank/DDBJ databases">
        <authorList>
            <consortium name="Pathogen Informatics"/>
        </authorList>
    </citation>
    <scope>NUCLEOTIDE SEQUENCE</scope>
</reference>
<protein>
    <recommendedName>
        <fullName evidence="1">VPS9 domain-containing protein</fullName>
    </recommendedName>
</protein>
<comment type="caution">
    <text evidence="2">The sequence shown here is derived from an EMBL/GenBank/DDBJ whole genome shotgun (WGS) entry which is preliminary data.</text>
</comment>
<organism evidence="2 3">
    <name type="scientific">Protopolystoma xenopodis</name>
    <dbReference type="NCBI Taxonomy" id="117903"/>
    <lineage>
        <taxon>Eukaryota</taxon>
        <taxon>Metazoa</taxon>
        <taxon>Spiralia</taxon>
        <taxon>Lophotrochozoa</taxon>
        <taxon>Platyhelminthes</taxon>
        <taxon>Monogenea</taxon>
        <taxon>Polyopisthocotylea</taxon>
        <taxon>Polystomatidea</taxon>
        <taxon>Polystomatidae</taxon>
        <taxon>Protopolystoma</taxon>
    </lineage>
</organism>
<dbReference type="InterPro" id="IPR003123">
    <property type="entry name" value="VPS9"/>
</dbReference>
<dbReference type="EMBL" id="CAAALY010252664">
    <property type="protein sequence ID" value="VEL36591.1"/>
    <property type="molecule type" value="Genomic_DNA"/>
</dbReference>
<accession>A0A448XHE6</accession>
<evidence type="ECO:0000313" key="3">
    <source>
        <dbReference type="Proteomes" id="UP000784294"/>
    </source>
</evidence>
<gene>
    <name evidence="2" type="ORF">PXEA_LOCUS30031</name>
</gene>
<dbReference type="OrthoDB" id="10264848at2759"/>
<keyword evidence="3" id="KW-1185">Reference proteome</keyword>
<evidence type="ECO:0000313" key="2">
    <source>
        <dbReference type="EMBL" id="VEL36591.1"/>
    </source>
</evidence>